<keyword evidence="3" id="KW-1185">Reference proteome</keyword>
<dbReference type="Pfam" id="PF19868">
    <property type="entry name" value="DUF6341"/>
    <property type="match status" value="1"/>
</dbReference>
<evidence type="ECO:0000313" key="2">
    <source>
        <dbReference type="EMBL" id="OAD45453.1"/>
    </source>
</evidence>
<reference evidence="2 3" key="1">
    <citation type="submission" date="2016-02" db="EMBL/GenBank/DDBJ databases">
        <title>Draft genome sequence of Polaribacter atrinae KACC17473.</title>
        <authorList>
            <person name="Shin S.-K."/>
            <person name="Yi H."/>
        </authorList>
    </citation>
    <scope>NUCLEOTIDE SEQUENCE [LARGE SCALE GENOMIC DNA]</scope>
    <source>
        <strain evidence="2 3">KACC 17473</strain>
    </source>
</reference>
<keyword evidence="1" id="KW-0472">Membrane</keyword>
<proteinExistence type="predicted"/>
<dbReference type="EMBL" id="LVWE01000028">
    <property type="protein sequence ID" value="OAD45453.1"/>
    <property type="molecule type" value="Genomic_DNA"/>
</dbReference>
<organism evidence="2 3">
    <name type="scientific">Polaribacter atrinae</name>
    <dbReference type="NCBI Taxonomy" id="1333662"/>
    <lineage>
        <taxon>Bacteria</taxon>
        <taxon>Pseudomonadati</taxon>
        <taxon>Bacteroidota</taxon>
        <taxon>Flavobacteriia</taxon>
        <taxon>Flavobacteriales</taxon>
        <taxon>Flavobacteriaceae</taxon>
    </lineage>
</organism>
<evidence type="ECO:0008006" key="4">
    <source>
        <dbReference type="Google" id="ProtNLM"/>
    </source>
</evidence>
<dbReference type="Proteomes" id="UP000076923">
    <property type="component" value="Unassembled WGS sequence"/>
</dbReference>
<dbReference type="RefSeq" id="WP_068449127.1">
    <property type="nucleotide sequence ID" value="NZ_CANKUV010000002.1"/>
</dbReference>
<keyword evidence="1" id="KW-1133">Transmembrane helix</keyword>
<name>A0A176TD33_9FLAO</name>
<evidence type="ECO:0000313" key="3">
    <source>
        <dbReference type="Proteomes" id="UP000076923"/>
    </source>
</evidence>
<dbReference type="AlphaFoldDB" id="A0A176TD33"/>
<comment type="caution">
    <text evidence="2">The sequence shown here is derived from an EMBL/GenBank/DDBJ whole genome shotgun (WGS) entry which is preliminary data.</text>
</comment>
<keyword evidence="1" id="KW-0812">Transmembrane</keyword>
<feature type="transmembrane region" description="Helical" evidence="1">
    <location>
        <begin position="37"/>
        <end position="57"/>
    </location>
</feature>
<protein>
    <recommendedName>
        <fullName evidence="4">Uracil phosphoribosyltransferase</fullName>
    </recommendedName>
</protein>
<dbReference type="OrthoDB" id="1467828at2"/>
<sequence length="73" mass="8585">MIASNIFRWIGSLFTDLLFTPFHWLRLSVAHADFGWWISNAVNWGFLVVLLCLFAYWMGQTLKFKREGTEDKA</sequence>
<accession>A0A176TD33</accession>
<feature type="transmembrane region" description="Helical" evidence="1">
    <location>
        <begin position="7"/>
        <end position="25"/>
    </location>
</feature>
<gene>
    <name evidence="2" type="ORF">LPB303_06800</name>
</gene>
<evidence type="ECO:0000256" key="1">
    <source>
        <dbReference type="SAM" id="Phobius"/>
    </source>
</evidence>
<dbReference type="InterPro" id="IPR045922">
    <property type="entry name" value="DUF6341"/>
</dbReference>